<keyword evidence="4" id="KW-1185">Reference proteome</keyword>
<dbReference type="Proteomes" id="UP000183794">
    <property type="component" value="Unassembled WGS sequence"/>
</dbReference>
<dbReference type="Gene3D" id="3.10.450.40">
    <property type="match status" value="1"/>
</dbReference>
<dbReference type="NCBIfam" id="TIGR03357">
    <property type="entry name" value="VI_zyme"/>
    <property type="match status" value="1"/>
</dbReference>
<evidence type="ECO:0000259" key="1">
    <source>
        <dbReference type="Pfam" id="PF04965"/>
    </source>
</evidence>
<organism evidence="3 5">
    <name type="scientific">Moritella viscosa</name>
    <dbReference type="NCBI Taxonomy" id="80854"/>
    <lineage>
        <taxon>Bacteria</taxon>
        <taxon>Pseudomonadati</taxon>
        <taxon>Pseudomonadota</taxon>
        <taxon>Gammaproteobacteria</taxon>
        <taxon>Alteromonadales</taxon>
        <taxon>Moritellaceae</taxon>
        <taxon>Moritella</taxon>
    </lineage>
</organism>
<dbReference type="PANTHER" id="PTHR38595">
    <property type="entry name" value="CYTOPLASMIC PROTEIN-RELATED"/>
    <property type="match status" value="1"/>
</dbReference>
<evidence type="ECO:0000313" key="4">
    <source>
        <dbReference type="Proteomes" id="UP000182660"/>
    </source>
</evidence>
<dbReference type="EMBL" id="FPLD01000121">
    <property type="protein sequence ID" value="SGZ15846.1"/>
    <property type="molecule type" value="Genomic_DNA"/>
</dbReference>
<dbReference type="GeneID" id="61297077"/>
<dbReference type="PANTHER" id="PTHR38595:SF2">
    <property type="entry name" value="TYPE VI SECRETION SYSTEM BASEPLATE SUBUNIT TSSE"/>
    <property type="match status" value="1"/>
</dbReference>
<dbReference type="AlphaFoldDB" id="A0A090II06"/>
<name>A0A090II06_9GAMM</name>
<accession>A0A090II06</accession>
<dbReference type="OrthoDB" id="119583at2"/>
<reference evidence="3 5" key="2">
    <citation type="submission" date="2016-11" db="EMBL/GenBank/DDBJ databases">
        <authorList>
            <person name="Jaros S."/>
            <person name="Januszkiewicz K."/>
            <person name="Wedrychowicz H."/>
        </authorList>
    </citation>
    <scope>NUCLEOTIDE SEQUENCE [LARGE SCALE GENOMIC DNA]</scope>
    <source>
        <strain evidence="3">NVI 5450</strain>
    </source>
</reference>
<dbReference type="SUPFAM" id="SSF160719">
    <property type="entry name" value="gpW/gp25-like"/>
    <property type="match status" value="1"/>
</dbReference>
<proteinExistence type="predicted"/>
<dbReference type="InterPro" id="IPR017737">
    <property type="entry name" value="TssE1-like"/>
</dbReference>
<dbReference type="Pfam" id="PF04965">
    <property type="entry name" value="GPW_gp25"/>
    <property type="match status" value="1"/>
</dbReference>
<gene>
    <name evidence="2" type="ORF">MT2528_3243</name>
    <name evidence="3" type="ORF">NVI5450_4238</name>
</gene>
<evidence type="ECO:0000313" key="2">
    <source>
        <dbReference type="EMBL" id="SGY96641.1"/>
    </source>
</evidence>
<dbReference type="Proteomes" id="UP000182660">
    <property type="component" value="Unassembled WGS sequence"/>
</dbReference>
<dbReference type="PATRIC" id="fig|80854.5.peg.2998"/>
<dbReference type="RefSeq" id="WP_045110921.1">
    <property type="nucleotide sequence ID" value="NZ_CAWQZC010000042.1"/>
</dbReference>
<dbReference type="KEGG" id="mvs:MVIS_2824"/>
<dbReference type="STRING" id="80854.MVIS_2824"/>
<dbReference type="HOGENOM" id="CLU_132637_2_0_6"/>
<reference evidence="2 4" key="1">
    <citation type="submission" date="2016-11" db="EMBL/GenBank/DDBJ databases">
        <authorList>
            <person name="Klemetsen T."/>
        </authorList>
    </citation>
    <scope>NUCLEOTIDE SEQUENCE [LARGE SCALE GENOMIC DNA]</scope>
    <source>
        <strain evidence="2">MT 2528</strain>
    </source>
</reference>
<dbReference type="InterPro" id="IPR053176">
    <property type="entry name" value="T6SS_TssE1-like"/>
</dbReference>
<protein>
    <recommendedName>
        <fullName evidence="1">IraD/Gp25-like domain-containing protein</fullName>
    </recommendedName>
</protein>
<feature type="domain" description="IraD/Gp25-like" evidence="1">
    <location>
        <begin position="29"/>
        <end position="116"/>
    </location>
</feature>
<dbReference type="EMBL" id="FPLJ01000072">
    <property type="protein sequence ID" value="SGY96641.1"/>
    <property type="molecule type" value="Genomic_DNA"/>
</dbReference>
<dbReference type="InterPro" id="IPR007048">
    <property type="entry name" value="IraD/Gp25-like"/>
</dbReference>
<evidence type="ECO:0000313" key="3">
    <source>
        <dbReference type="EMBL" id="SGZ15846.1"/>
    </source>
</evidence>
<sequence>MEKGYRLFERIELGESKNSYEKVVSHKHLVESIHQHLADLLNTHAGNAMICVDYGLPDFNDVLSNHTNLVSNIRKNIIYTIKKFEPRIKRVNVLYRTNNDDPLQLNFSISGDISHNGMKMPLSIDVHMGVNGQFNV</sequence>
<evidence type="ECO:0000313" key="5">
    <source>
        <dbReference type="Proteomes" id="UP000183794"/>
    </source>
</evidence>